<organism evidence="1 2">
    <name type="scientific">Penicillium concentricum</name>
    <dbReference type="NCBI Taxonomy" id="293559"/>
    <lineage>
        <taxon>Eukaryota</taxon>
        <taxon>Fungi</taxon>
        <taxon>Dikarya</taxon>
        <taxon>Ascomycota</taxon>
        <taxon>Pezizomycotina</taxon>
        <taxon>Eurotiomycetes</taxon>
        <taxon>Eurotiomycetidae</taxon>
        <taxon>Eurotiales</taxon>
        <taxon>Aspergillaceae</taxon>
        <taxon>Penicillium</taxon>
    </lineage>
</organism>
<sequence>MTDASPTPSESQPTVTTLEHPYYGLYGHYWKASRDVPPTKWLPKNKKLCACGDHQASQWPMEHAVITIPPCAYKCPYCPKFDALDTTDPQVVKIRAHIKRDHLKKMPDEFPGLTVTPGRVTKPRVPKP</sequence>
<dbReference type="EMBL" id="JAPZBT010000003">
    <property type="protein sequence ID" value="KAJ5365872.1"/>
    <property type="molecule type" value="Genomic_DNA"/>
</dbReference>
<evidence type="ECO:0000313" key="2">
    <source>
        <dbReference type="Proteomes" id="UP001147752"/>
    </source>
</evidence>
<keyword evidence="2" id="KW-1185">Reference proteome</keyword>
<name>A0A9W9RSY1_9EURO</name>
<reference evidence="1" key="1">
    <citation type="submission" date="2022-12" db="EMBL/GenBank/DDBJ databases">
        <authorList>
            <person name="Petersen C."/>
        </authorList>
    </citation>
    <scope>NUCLEOTIDE SEQUENCE</scope>
    <source>
        <strain evidence="1">IBT 3081</strain>
    </source>
</reference>
<protein>
    <submittedName>
        <fullName evidence="1">Major facilitator superfamily domain general substrate transporter</fullName>
    </submittedName>
</protein>
<accession>A0A9W9RSY1</accession>
<dbReference type="OrthoDB" id="4308432at2759"/>
<comment type="caution">
    <text evidence="1">The sequence shown here is derived from an EMBL/GenBank/DDBJ whole genome shotgun (WGS) entry which is preliminary data.</text>
</comment>
<dbReference type="Proteomes" id="UP001147752">
    <property type="component" value="Unassembled WGS sequence"/>
</dbReference>
<dbReference type="RefSeq" id="XP_056577338.1">
    <property type="nucleotide sequence ID" value="XM_056726487.1"/>
</dbReference>
<evidence type="ECO:0000313" key="1">
    <source>
        <dbReference type="EMBL" id="KAJ5365872.1"/>
    </source>
</evidence>
<gene>
    <name evidence="1" type="ORF">N7517_008758</name>
</gene>
<dbReference type="GeneID" id="81465670"/>
<reference evidence="1" key="2">
    <citation type="journal article" date="2023" name="IMA Fungus">
        <title>Comparative genomic study of the Penicillium genus elucidates a diverse pangenome and 15 lateral gene transfer events.</title>
        <authorList>
            <person name="Petersen C."/>
            <person name="Sorensen T."/>
            <person name="Nielsen M.R."/>
            <person name="Sondergaard T.E."/>
            <person name="Sorensen J.L."/>
            <person name="Fitzpatrick D.A."/>
            <person name="Frisvad J.C."/>
            <person name="Nielsen K.L."/>
        </authorList>
    </citation>
    <scope>NUCLEOTIDE SEQUENCE</scope>
    <source>
        <strain evidence="1">IBT 3081</strain>
    </source>
</reference>
<proteinExistence type="predicted"/>
<dbReference type="AlphaFoldDB" id="A0A9W9RSY1"/>